<accession>A0A1J6HWF4</accession>
<evidence type="ECO:0000313" key="3">
    <source>
        <dbReference type="Proteomes" id="UP000187609"/>
    </source>
</evidence>
<keyword evidence="3" id="KW-1185">Reference proteome</keyword>
<reference evidence="2" key="1">
    <citation type="submission" date="2016-11" db="EMBL/GenBank/DDBJ databases">
        <title>The genome of Nicotiana attenuata.</title>
        <authorList>
            <person name="Xu S."/>
            <person name="Brockmoeller T."/>
            <person name="Gaquerel E."/>
            <person name="Navarro A."/>
            <person name="Kuhl H."/>
            <person name="Gase K."/>
            <person name="Ling Z."/>
            <person name="Zhou W."/>
            <person name="Kreitzer C."/>
            <person name="Stanke M."/>
            <person name="Tang H."/>
            <person name="Lyons E."/>
            <person name="Pandey P."/>
            <person name="Pandey S.P."/>
            <person name="Timmermann B."/>
            <person name="Baldwin I.T."/>
        </authorList>
    </citation>
    <scope>NUCLEOTIDE SEQUENCE [LARGE SCALE GENOMIC DNA]</scope>
    <source>
        <strain evidence="2">UT</strain>
    </source>
</reference>
<feature type="compositionally biased region" description="Basic and acidic residues" evidence="1">
    <location>
        <begin position="26"/>
        <end position="36"/>
    </location>
</feature>
<dbReference type="OMA" id="MCRKNTE"/>
<protein>
    <submittedName>
        <fullName evidence="2">Uncharacterized protein</fullName>
    </submittedName>
</protein>
<name>A0A1J6HWF4_NICAT</name>
<dbReference type="Pfam" id="PF03004">
    <property type="entry name" value="Transposase_24"/>
    <property type="match status" value="1"/>
</dbReference>
<dbReference type="InterPro" id="IPR004252">
    <property type="entry name" value="Probable_transposase_24"/>
</dbReference>
<gene>
    <name evidence="2" type="ORF">A4A49_09425</name>
</gene>
<dbReference type="PANTHER" id="PTHR33144:SF45">
    <property type="entry name" value="TRANSPOSASE TNP1_EN_SPM-LIKE DOMAIN-CONTAINING PROTEIN"/>
    <property type="match status" value="1"/>
</dbReference>
<dbReference type="Proteomes" id="UP000187609">
    <property type="component" value="Unassembled WGS sequence"/>
</dbReference>
<comment type="caution">
    <text evidence="2">The sequence shown here is derived from an EMBL/GenBank/DDBJ whole genome shotgun (WGS) entry which is preliminary data.</text>
</comment>
<dbReference type="EMBL" id="MJEQ01037193">
    <property type="protein sequence ID" value="OIS96713.1"/>
    <property type="molecule type" value="Genomic_DNA"/>
</dbReference>
<feature type="region of interest" description="Disordered" evidence="1">
    <location>
        <begin position="72"/>
        <end position="125"/>
    </location>
</feature>
<dbReference type="AlphaFoldDB" id="A0A1J6HWF4"/>
<proteinExistence type="predicted"/>
<evidence type="ECO:0000313" key="2">
    <source>
        <dbReference type="EMBL" id="OIS96713.1"/>
    </source>
</evidence>
<dbReference type="Gramene" id="OIS96713">
    <property type="protein sequence ID" value="OIS96713"/>
    <property type="gene ID" value="A4A49_09425"/>
</dbReference>
<organism evidence="2 3">
    <name type="scientific">Nicotiana attenuata</name>
    <name type="common">Coyote tobacco</name>
    <dbReference type="NCBI Taxonomy" id="49451"/>
    <lineage>
        <taxon>Eukaryota</taxon>
        <taxon>Viridiplantae</taxon>
        <taxon>Streptophyta</taxon>
        <taxon>Embryophyta</taxon>
        <taxon>Tracheophyta</taxon>
        <taxon>Spermatophyta</taxon>
        <taxon>Magnoliopsida</taxon>
        <taxon>eudicotyledons</taxon>
        <taxon>Gunneridae</taxon>
        <taxon>Pentapetalae</taxon>
        <taxon>asterids</taxon>
        <taxon>lamiids</taxon>
        <taxon>Solanales</taxon>
        <taxon>Solanaceae</taxon>
        <taxon>Nicotianoideae</taxon>
        <taxon>Nicotianeae</taxon>
        <taxon>Nicotiana</taxon>
    </lineage>
</organism>
<dbReference type="PANTHER" id="PTHR33144">
    <property type="entry name" value="OS10G0409366 PROTEIN-RELATED"/>
    <property type="match status" value="1"/>
</dbReference>
<feature type="region of interest" description="Disordered" evidence="1">
    <location>
        <begin position="1"/>
        <end position="40"/>
    </location>
</feature>
<feature type="compositionally biased region" description="Basic and acidic residues" evidence="1">
    <location>
        <begin position="91"/>
        <end position="101"/>
    </location>
</feature>
<evidence type="ECO:0000256" key="1">
    <source>
        <dbReference type="SAM" id="MobiDB-lite"/>
    </source>
</evidence>
<sequence length="125" mass="13802">MCRKNTEIRKKQKFTHTGGSKPNSRRRAEMMAETGRRPRRAQLYLDTHKKQDGTYVNEAAKKICEKIELSLSQSTVDESEVSPNDAVGKVLGKEHSGRPRDAASGSLSPMGARRSSDGSNPSDNN</sequence>